<comment type="caution">
    <text evidence="3">The sequence shown here is derived from an EMBL/GenBank/DDBJ whole genome shotgun (WGS) entry which is preliminary data.</text>
</comment>
<dbReference type="Pfam" id="PF00561">
    <property type="entry name" value="Abhydrolase_1"/>
    <property type="match status" value="1"/>
</dbReference>
<dbReference type="InterPro" id="IPR008969">
    <property type="entry name" value="CarboxyPept-like_regulatory"/>
</dbReference>
<name>A0ABD5B2Q0_ELIMR</name>
<dbReference type="AlphaFoldDB" id="A0ABD5B2Q0"/>
<feature type="domain" description="AB hydrolase-1" evidence="2">
    <location>
        <begin position="341"/>
        <end position="457"/>
    </location>
</feature>
<dbReference type="PRINTS" id="PR00111">
    <property type="entry name" value="ABHYDROLASE"/>
</dbReference>
<proteinExistence type="predicted"/>
<dbReference type="InterPro" id="IPR050266">
    <property type="entry name" value="AB_hydrolase_sf"/>
</dbReference>
<dbReference type="GO" id="GO:0016787">
    <property type="term" value="F:hydrolase activity"/>
    <property type="evidence" value="ECO:0007669"/>
    <property type="project" value="UniProtKB-KW"/>
</dbReference>
<dbReference type="Proteomes" id="UP001239265">
    <property type="component" value="Unassembled WGS sequence"/>
</dbReference>
<evidence type="ECO:0000313" key="4">
    <source>
        <dbReference type="Proteomes" id="UP001239265"/>
    </source>
</evidence>
<dbReference type="InterPro" id="IPR029058">
    <property type="entry name" value="AB_hydrolase_fold"/>
</dbReference>
<keyword evidence="3" id="KW-0378">Hydrolase</keyword>
<dbReference type="SUPFAM" id="SSF49464">
    <property type="entry name" value="Carboxypeptidase regulatory domain-like"/>
    <property type="match status" value="1"/>
</dbReference>
<dbReference type="Gene3D" id="3.40.50.1820">
    <property type="entry name" value="alpha/beta hydrolase"/>
    <property type="match status" value="1"/>
</dbReference>
<dbReference type="RefSeq" id="WP_078794342.1">
    <property type="nucleotide sequence ID" value="NZ_JAUCQJ010000001.1"/>
</dbReference>
<feature type="signal peptide" evidence="1">
    <location>
        <begin position="1"/>
        <end position="21"/>
    </location>
</feature>
<sequence>MYKFGCITLLSLLSISTHAQSAITGTVKNQDNKTIPYCSIGIKDSKTGTITDGNGNYKLEIPDEAKNKEIIFAAAGYSDKSIPANDLKTNSNIVMDYKVTNIEAVVMGAKKLKEKTIGQKSRPFLTFSKMFNQNVPTIEQGNIFAVYQKTRLVAYNFYIIPSSKFEQITMKLNIYSVKNNEPDRSLLQENVIYKTSTTGWQKIDLSEYKLNFNNLDKIAVTLQLVDHKALPDIDFVFGVSAKKSLSKNLLFRYQSQGNWEASEGSFITNLDIRYDKAKGEKDITEEQETDNNNDTDTKALISYYEHKKTAQKTVYGKNKEGKYIDLKDAKIYYEEYGKGQPLILLHGNNGSISDFSKQIPFFAKNYRVIAVDTRGQGRSTDLTQDAYSYEKFASDLYQVIKSLNLEQVDIIGWSDGGNTALIFNYEHPEMVNRIVTIGANMNPAGVKETLIEQLKKQVAGNDPKTNQRLIQLMLNHPDIKSNQLSLITNPVLVVAGSDDVIKDEHTRLIHKLIRNSELAIIPNATHYIPFEQPEKLNELMLNFLKNKS</sequence>
<evidence type="ECO:0000256" key="1">
    <source>
        <dbReference type="SAM" id="SignalP"/>
    </source>
</evidence>
<dbReference type="Pfam" id="PF13715">
    <property type="entry name" value="CarbopepD_reg_2"/>
    <property type="match status" value="1"/>
</dbReference>
<dbReference type="PANTHER" id="PTHR43798">
    <property type="entry name" value="MONOACYLGLYCEROL LIPASE"/>
    <property type="match status" value="1"/>
</dbReference>
<dbReference type="InterPro" id="IPR000073">
    <property type="entry name" value="AB_hydrolase_1"/>
</dbReference>
<evidence type="ECO:0000313" key="3">
    <source>
        <dbReference type="EMBL" id="MDQ8747676.1"/>
    </source>
</evidence>
<keyword evidence="1" id="KW-0732">Signal</keyword>
<evidence type="ECO:0000259" key="2">
    <source>
        <dbReference type="Pfam" id="PF00561"/>
    </source>
</evidence>
<accession>A0ABD5B2Q0</accession>
<gene>
    <name evidence="3" type="ORF">QT385_03425</name>
</gene>
<dbReference type="PANTHER" id="PTHR43798:SF5">
    <property type="entry name" value="MONOACYLGLYCEROL LIPASE ABHD6"/>
    <property type="match status" value="1"/>
</dbReference>
<feature type="chain" id="PRO_5044747640" evidence="1">
    <location>
        <begin position="22"/>
        <end position="548"/>
    </location>
</feature>
<reference evidence="3 4" key="1">
    <citation type="submission" date="2023-06" db="EMBL/GenBank/DDBJ databases">
        <title>Nosocomial Elizabethkingia miricola genome.</title>
        <authorList>
            <person name="Morgado S."/>
            <person name="Fonseca E."/>
            <person name="Freitas F."/>
            <person name="Vicente A.C."/>
        </authorList>
    </citation>
    <scope>NUCLEOTIDE SEQUENCE [LARGE SCALE GENOMIC DNA]</scope>
    <source>
        <strain evidence="3 4">EM15</strain>
    </source>
</reference>
<dbReference type="Gene3D" id="2.60.40.1120">
    <property type="entry name" value="Carboxypeptidase-like, regulatory domain"/>
    <property type="match status" value="1"/>
</dbReference>
<dbReference type="EMBL" id="JAUCQJ010000001">
    <property type="protein sequence ID" value="MDQ8747676.1"/>
    <property type="molecule type" value="Genomic_DNA"/>
</dbReference>
<organism evidence="3 4">
    <name type="scientific">Elizabethkingia miricola</name>
    <name type="common">Chryseobacterium miricola</name>
    <dbReference type="NCBI Taxonomy" id="172045"/>
    <lineage>
        <taxon>Bacteria</taxon>
        <taxon>Pseudomonadati</taxon>
        <taxon>Bacteroidota</taxon>
        <taxon>Flavobacteriia</taxon>
        <taxon>Flavobacteriales</taxon>
        <taxon>Weeksellaceae</taxon>
        <taxon>Elizabethkingia</taxon>
    </lineage>
</organism>
<protein>
    <submittedName>
        <fullName evidence="3">Alpha/beta fold hydrolase</fullName>
    </submittedName>
</protein>
<dbReference type="SUPFAM" id="SSF53474">
    <property type="entry name" value="alpha/beta-Hydrolases"/>
    <property type="match status" value="1"/>
</dbReference>